<dbReference type="EMBL" id="JXXK01000028">
    <property type="protein sequence ID" value="KJF38919.1"/>
    <property type="molecule type" value="Genomic_DNA"/>
</dbReference>
<organism evidence="2 3">
    <name type="scientific">Ruthenibacterium lactatiformans</name>
    <dbReference type="NCBI Taxonomy" id="1550024"/>
    <lineage>
        <taxon>Bacteria</taxon>
        <taxon>Bacillati</taxon>
        <taxon>Bacillota</taxon>
        <taxon>Clostridia</taxon>
        <taxon>Eubacteriales</taxon>
        <taxon>Oscillospiraceae</taxon>
        <taxon>Ruthenibacterium</taxon>
    </lineage>
</organism>
<dbReference type="GO" id="GO:0016740">
    <property type="term" value="F:transferase activity"/>
    <property type="evidence" value="ECO:0007669"/>
    <property type="project" value="UniProtKB-KW"/>
</dbReference>
<dbReference type="PANTHER" id="PTHR43196:SF2">
    <property type="entry name" value="PHOSPHOADENOSINE PHOSPHOSULFATE REDUCTASE"/>
    <property type="match status" value="1"/>
</dbReference>
<dbReference type="PATRIC" id="fig|1550024.3.peg.3533"/>
<sequence>MRGIFCEKKGGETAYQLKKKHVISLSGGKDSTALALRMREEGWPMDILLFVDTGLEFPQMYEHIDKLEQYLQFPITRLKPPHSFEYLFYEYAPPRKNPALEGLSGLSWPGPQCRWCTARLKTRIIDRYLRELKKEFEVVQYIGIAADEQERVREFQYPLVEWEMAEADCLAYCRARGFDWGGLYDLFRRVSCWCCPLQPLSELRTLRKHFPELWEKLRYMDAHTWRQFRADYSVEQLEQRFALEEERAVQGLPLKGRDFYAALKNRLGENAGETGRSL</sequence>
<dbReference type="InterPro" id="IPR014729">
    <property type="entry name" value="Rossmann-like_a/b/a_fold"/>
</dbReference>
<name>A0A0D8IWQ2_9FIRM</name>
<dbReference type="AlphaFoldDB" id="A0A0D8IWQ2"/>
<evidence type="ECO:0000313" key="2">
    <source>
        <dbReference type="EMBL" id="KJF38919.1"/>
    </source>
</evidence>
<keyword evidence="2" id="KW-0808">Transferase</keyword>
<dbReference type="InterPro" id="IPR050128">
    <property type="entry name" value="Sulfate_adenylyltrnsfr_sub2"/>
</dbReference>
<dbReference type="PANTHER" id="PTHR43196">
    <property type="entry name" value="SULFATE ADENYLYLTRANSFERASE SUBUNIT 2"/>
    <property type="match status" value="1"/>
</dbReference>
<reference evidence="2" key="1">
    <citation type="submission" date="2015-02" db="EMBL/GenBank/DDBJ databases">
        <title>A novel member of the family Ruminococcaceae isolated from human feces.</title>
        <authorList>
            <person name="Shkoporov A.N."/>
            <person name="Chaplin A.V."/>
            <person name="Motuzova O.V."/>
            <person name="Kafarskaia L.I."/>
            <person name="Khokhlova E.V."/>
            <person name="Efimov B.A."/>
        </authorList>
    </citation>
    <scope>NUCLEOTIDE SEQUENCE [LARGE SCALE GENOMIC DNA]</scope>
    <source>
        <strain evidence="2">585-1</strain>
    </source>
</reference>
<protein>
    <submittedName>
        <fullName evidence="2">3'-phosphoadenosine 5'-phosphosulfate sulfotransferase (PAPS reductase)/FAD synthetase</fullName>
    </submittedName>
</protein>
<dbReference type="RefSeq" id="WP_050006203.1">
    <property type="nucleotide sequence ID" value="NZ_JXXK01000028.1"/>
</dbReference>
<dbReference type="Gene3D" id="3.40.50.620">
    <property type="entry name" value="HUPs"/>
    <property type="match status" value="1"/>
</dbReference>
<gene>
    <name evidence="2" type="ORF">TQ39_15515</name>
</gene>
<dbReference type="SUPFAM" id="SSF52402">
    <property type="entry name" value="Adenine nucleotide alpha hydrolases-like"/>
    <property type="match status" value="1"/>
</dbReference>
<dbReference type="Proteomes" id="UP000032483">
    <property type="component" value="Unassembled WGS sequence"/>
</dbReference>
<feature type="domain" description="Phosphoadenosine phosphosulphate reductase" evidence="1">
    <location>
        <begin position="21"/>
        <end position="132"/>
    </location>
</feature>
<evidence type="ECO:0000259" key="1">
    <source>
        <dbReference type="Pfam" id="PF01507"/>
    </source>
</evidence>
<dbReference type="InterPro" id="IPR002500">
    <property type="entry name" value="PAPS_reduct_dom"/>
</dbReference>
<comment type="caution">
    <text evidence="2">The sequence shown here is derived from an EMBL/GenBank/DDBJ whole genome shotgun (WGS) entry which is preliminary data.</text>
</comment>
<keyword evidence="3" id="KW-1185">Reference proteome</keyword>
<proteinExistence type="predicted"/>
<evidence type="ECO:0000313" key="3">
    <source>
        <dbReference type="Proteomes" id="UP000032483"/>
    </source>
</evidence>
<dbReference type="GeneID" id="42857966"/>
<dbReference type="Pfam" id="PF01507">
    <property type="entry name" value="PAPS_reduct"/>
    <property type="match status" value="1"/>
</dbReference>
<accession>A0A0D8IWQ2</accession>